<sequence length="508" mass="52008">MYKKILLSSAIAAALGTSGVAHAAVDLDQPNGQNPLVFAEEIAVGSGVDLNVTAAGTNGGGDSATAAAVEVDFGFTIGQGTSKYVRLGFDQPLAAALVPDDFGDDSAAAATYSISQGGQAGDSFVIVEVAAPTGGADVLQDDRFAFQPQDGDEIEATDQNTRSISYDLYETAVDAVNETNLLVSKSGQWITWGPGYDLTCTSANPSQIDVVDPTQFVDGTNTTNVSNLNLSALNVFTEGGTAVTIPANYFGAGAEVVVEGSTEAFETAAGFTLNTVAADAAPANGSATWTATADPAAELNGVFAVTADGTNEMVQSNYTLSVTDTAGAATYDVGTVSTACGNLQFSGSTDRLDFALTPNGAFQQLARITNPSGTAGDVTVTVINDDGDQVSFDLGDINGVASNSLDARASTKLINIDDIYAAAQAADPAFAIAATGPDSKNKLRVVVRGEFGGDAVEGYSATDRDSDGSGTSVTTSFTGERLVERREDGIYIQGLTVSRDNNAFFQTK</sequence>
<accession>A0A2U1D138</accession>
<evidence type="ECO:0000313" key="3">
    <source>
        <dbReference type="Proteomes" id="UP000245887"/>
    </source>
</evidence>
<dbReference type="RefSeq" id="WP_116918222.1">
    <property type="nucleotide sequence ID" value="NZ_QEKQ01000001.1"/>
</dbReference>
<protein>
    <submittedName>
        <fullName evidence="2">Uncharacterized protein</fullName>
    </submittedName>
</protein>
<feature type="signal peptide" evidence="1">
    <location>
        <begin position="1"/>
        <end position="23"/>
    </location>
</feature>
<organism evidence="2 3">
    <name type="scientific">Tamilnaduibacter salinus</name>
    <dbReference type="NCBI Taxonomy" id="1484056"/>
    <lineage>
        <taxon>Bacteria</taxon>
        <taxon>Pseudomonadati</taxon>
        <taxon>Pseudomonadota</taxon>
        <taxon>Gammaproteobacteria</taxon>
        <taxon>Pseudomonadales</taxon>
        <taxon>Marinobacteraceae</taxon>
        <taxon>Tamilnaduibacter</taxon>
    </lineage>
</organism>
<reference evidence="2 3" key="1">
    <citation type="submission" date="2018-04" db="EMBL/GenBank/DDBJ databases">
        <title>Genomic Encyclopedia of Type Strains, Phase IV (KMG-IV): sequencing the most valuable type-strain genomes for metagenomic binning, comparative biology and taxonomic classification.</title>
        <authorList>
            <person name="Goeker M."/>
        </authorList>
    </citation>
    <scope>NUCLEOTIDE SEQUENCE [LARGE SCALE GENOMIC DNA]</scope>
    <source>
        <strain evidence="2 3">DSM 28688</strain>
    </source>
</reference>
<evidence type="ECO:0000256" key="1">
    <source>
        <dbReference type="SAM" id="SignalP"/>
    </source>
</evidence>
<dbReference type="AlphaFoldDB" id="A0A2U1D138"/>
<feature type="chain" id="PRO_5015421858" evidence="1">
    <location>
        <begin position="24"/>
        <end position="508"/>
    </location>
</feature>
<dbReference type="Proteomes" id="UP000245887">
    <property type="component" value="Unassembled WGS sequence"/>
</dbReference>
<gene>
    <name evidence="2" type="ORF">C8D92_101286</name>
</gene>
<dbReference type="OrthoDB" id="6385787at2"/>
<evidence type="ECO:0000313" key="2">
    <source>
        <dbReference type="EMBL" id="PVY79080.1"/>
    </source>
</evidence>
<keyword evidence="1" id="KW-0732">Signal</keyword>
<comment type="caution">
    <text evidence="2">The sequence shown here is derived from an EMBL/GenBank/DDBJ whole genome shotgun (WGS) entry which is preliminary data.</text>
</comment>
<proteinExistence type="predicted"/>
<name>A0A2U1D138_9GAMM</name>
<dbReference type="EMBL" id="QEKQ01000001">
    <property type="protein sequence ID" value="PVY79080.1"/>
    <property type="molecule type" value="Genomic_DNA"/>
</dbReference>